<evidence type="ECO:0000313" key="2">
    <source>
        <dbReference type="Proteomes" id="UP001283361"/>
    </source>
</evidence>
<reference evidence="1" key="1">
    <citation type="journal article" date="2023" name="G3 (Bethesda)">
        <title>A reference genome for the long-term kleptoplast-retaining sea slug Elysia crispata morphotype clarki.</title>
        <authorList>
            <person name="Eastman K.E."/>
            <person name="Pendleton A.L."/>
            <person name="Shaikh M.A."/>
            <person name="Suttiyut T."/>
            <person name="Ogas R."/>
            <person name="Tomko P."/>
            <person name="Gavelis G."/>
            <person name="Widhalm J.R."/>
            <person name="Wisecaver J.H."/>
        </authorList>
    </citation>
    <scope>NUCLEOTIDE SEQUENCE</scope>
    <source>
        <strain evidence="1">ECLA1</strain>
    </source>
</reference>
<dbReference type="AlphaFoldDB" id="A0AAE0Y791"/>
<organism evidence="1 2">
    <name type="scientific">Elysia crispata</name>
    <name type="common">lettuce slug</name>
    <dbReference type="NCBI Taxonomy" id="231223"/>
    <lineage>
        <taxon>Eukaryota</taxon>
        <taxon>Metazoa</taxon>
        <taxon>Spiralia</taxon>
        <taxon>Lophotrochozoa</taxon>
        <taxon>Mollusca</taxon>
        <taxon>Gastropoda</taxon>
        <taxon>Heterobranchia</taxon>
        <taxon>Euthyneura</taxon>
        <taxon>Panpulmonata</taxon>
        <taxon>Sacoglossa</taxon>
        <taxon>Placobranchoidea</taxon>
        <taxon>Plakobranchidae</taxon>
        <taxon>Elysia</taxon>
    </lineage>
</organism>
<accession>A0AAE0Y791</accession>
<keyword evidence="2" id="KW-1185">Reference proteome</keyword>
<sequence>MERAKALDVKVCFVEQLIKVSLFYTLSKRSRRGHEGYEHILQGYKIIIVIGLAYQEQPIKNKYAASKMHGNASVSEVENLRFIAGTDTCIRASTNQVERFEGLDTTLVFIPDGQYREEQGEELHEALLYAQFMHGF</sequence>
<dbReference type="Proteomes" id="UP001283361">
    <property type="component" value="Unassembled WGS sequence"/>
</dbReference>
<dbReference type="EMBL" id="JAWDGP010006834">
    <property type="protein sequence ID" value="KAK3734905.1"/>
    <property type="molecule type" value="Genomic_DNA"/>
</dbReference>
<comment type="caution">
    <text evidence="1">The sequence shown here is derived from an EMBL/GenBank/DDBJ whole genome shotgun (WGS) entry which is preliminary data.</text>
</comment>
<gene>
    <name evidence="1" type="ORF">RRG08_038930</name>
</gene>
<name>A0AAE0Y791_9GAST</name>
<protein>
    <submittedName>
        <fullName evidence="1">Uncharacterized protein</fullName>
    </submittedName>
</protein>
<evidence type="ECO:0000313" key="1">
    <source>
        <dbReference type="EMBL" id="KAK3734905.1"/>
    </source>
</evidence>
<proteinExistence type="predicted"/>